<sequence>MTKAHESIYCIQCCAVKPRAEAELVFRTGFYRTTIPLGRCQICANAERTAGLPVPPQSVERECSSAQLA</sequence>
<reference evidence="1 2" key="1">
    <citation type="submission" date="2014-12" db="EMBL/GenBank/DDBJ databases">
        <title>Draft genome sequence of Paenibacillus kamchatkensis strain B-2647.</title>
        <authorList>
            <person name="Karlyshev A.V."/>
            <person name="Kudryashova E.B."/>
        </authorList>
    </citation>
    <scope>NUCLEOTIDE SEQUENCE [LARGE SCALE GENOMIC DNA]</scope>
    <source>
        <strain evidence="1 2">VKM B-2647</strain>
    </source>
</reference>
<name>A0ABR5AG35_9BACL</name>
<gene>
    <name evidence="1" type="ORF">SD70_19205</name>
</gene>
<evidence type="ECO:0008006" key="3">
    <source>
        <dbReference type="Google" id="ProtNLM"/>
    </source>
</evidence>
<dbReference type="EMBL" id="JXAK01000035">
    <property type="protein sequence ID" value="KIL39535.1"/>
    <property type="molecule type" value="Genomic_DNA"/>
</dbReference>
<keyword evidence="2" id="KW-1185">Reference proteome</keyword>
<evidence type="ECO:0000313" key="2">
    <source>
        <dbReference type="Proteomes" id="UP000031967"/>
    </source>
</evidence>
<comment type="caution">
    <text evidence="1">The sequence shown here is derived from an EMBL/GenBank/DDBJ whole genome shotgun (WGS) entry which is preliminary data.</text>
</comment>
<dbReference type="Proteomes" id="UP000031967">
    <property type="component" value="Unassembled WGS sequence"/>
</dbReference>
<dbReference type="RefSeq" id="WP_041049138.1">
    <property type="nucleotide sequence ID" value="NZ_JXAK01000035.1"/>
</dbReference>
<protein>
    <recommendedName>
        <fullName evidence="3">DUF2197 domain-containing protein</fullName>
    </recommendedName>
</protein>
<organism evidence="1 2">
    <name type="scientific">Gordoniibacillus kamchatkensis</name>
    <dbReference type="NCBI Taxonomy" id="1590651"/>
    <lineage>
        <taxon>Bacteria</taxon>
        <taxon>Bacillati</taxon>
        <taxon>Bacillota</taxon>
        <taxon>Bacilli</taxon>
        <taxon>Bacillales</taxon>
        <taxon>Paenibacillaceae</taxon>
        <taxon>Gordoniibacillus</taxon>
    </lineage>
</organism>
<accession>A0ABR5AG35</accession>
<proteinExistence type="predicted"/>
<evidence type="ECO:0000313" key="1">
    <source>
        <dbReference type="EMBL" id="KIL39535.1"/>
    </source>
</evidence>